<protein>
    <submittedName>
        <fullName evidence="1">Uncharacterized protein</fullName>
    </submittedName>
</protein>
<gene>
    <name evidence="1" type="ORF">NQ176_g6067</name>
</gene>
<accession>A0ACC1N691</accession>
<comment type="caution">
    <text evidence="1">The sequence shown here is derived from an EMBL/GenBank/DDBJ whole genome shotgun (WGS) entry which is preliminary data.</text>
</comment>
<dbReference type="EMBL" id="JANJQO010000831">
    <property type="protein sequence ID" value="KAJ2974417.1"/>
    <property type="molecule type" value="Genomic_DNA"/>
</dbReference>
<reference evidence="1" key="1">
    <citation type="submission" date="2022-08" db="EMBL/GenBank/DDBJ databases">
        <title>Genome Sequence of Lecanicillium fungicola.</title>
        <authorList>
            <person name="Buettner E."/>
        </authorList>
    </citation>
    <scope>NUCLEOTIDE SEQUENCE</scope>
    <source>
        <strain evidence="1">Babe33</strain>
    </source>
</reference>
<proteinExistence type="predicted"/>
<evidence type="ECO:0000313" key="1">
    <source>
        <dbReference type="EMBL" id="KAJ2974417.1"/>
    </source>
</evidence>
<organism evidence="1 2">
    <name type="scientific">Zarea fungicola</name>
    <dbReference type="NCBI Taxonomy" id="93591"/>
    <lineage>
        <taxon>Eukaryota</taxon>
        <taxon>Fungi</taxon>
        <taxon>Dikarya</taxon>
        <taxon>Ascomycota</taxon>
        <taxon>Pezizomycotina</taxon>
        <taxon>Sordariomycetes</taxon>
        <taxon>Hypocreomycetidae</taxon>
        <taxon>Hypocreales</taxon>
        <taxon>Cordycipitaceae</taxon>
        <taxon>Zarea</taxon>
    </lineage>
</organism>
<dbReference type="Proteomes" id="UP001143910">
    <property type="component" value="Unassembled WGS sequence"/>
</dbReference>
<evidence type="ECO:0000313" key="2">
    <source>
        <dbReference type="Proteomes" id="UP001143910"/>
    </source>
</evidence>
<keyword evidence="2" id="KW-1185">Reference proteome</keyword>
<sequence length="799" mass="89001">MGDSQDEEQRPSKRIRLDKPDDAGQAPPPPPPPPAPAPESRPQAGFIVPPATTTAWTTEDVLHHVWMFPNEAFANGCLPLANGSLVPGIRLDTGNPMSEMMVPFMPPVVDGTIPLTMATPPGRSHGPPPWPLLILILCLLTWPLKCLVLRRLPCLSPSVIPCRHGMPVLVRLQILQTYLPAFHLNHSTAAILCKARFCHRSHNQQPDNNREKYNQLKVYSWPLMPTGRSNGGGSHAFPRPTDGRVNGYVKFTWPREESHVTEISESDEEAESATSSGIVRNATQSRPDNQLSKYRRASASPSLSSAASVASTNGSPRSSASVVTVGSQNTSVANVPTQNRRQGSRVNISSPHFIPPHFGFMAIMDTMDRKLFKFYLYNWCPGRSILRGTNLWFSDFAKMHSSDAILAAIQSLAGIYVHDYLPDENVRRRVNERFAAAESRLCQLLQRQAVLNDIEQSELVTIASILSMQDIVLTERRLKKPFHPRWLTGFKQAEQVLHNTDPGNRFYKDANVQVDALRLSQTILVGRAVILAQPMMMLPNPATFNTTTEASRFGFLLYGSESDMFAIHGGCGFSKRLLHIFSQVTFCAARMMQDPETPVIPVTALSLYRSVRDLRQWSEYCDWDKAQKADQPIKWIREASESYVVGEAAEMTTVTAEAWRIAGLIYLQCRLLRIPRNHPDVVANVGDLAKCISIMPTSGHIFTAQAPLLPVFLLGLLASEEEHLEVAIAWFQQVIQTPVRSSVPPLYAALERIQSWMPTEVPLPSPNTALPLTIAERQPWWEHMVSKVHEAEGEVLCLT</sequence>
<name>A0ACC1N691_9HYPO</name>